<evidence type="ECO:0000256" key="1">
    <source>
        <dbReference type="SAM" id="Phobius"/>
    </source>
</evidence>
<evidence type="ECO:0000313" key="4">
    <source>
        <dbReference type="EMBL" id="CAB4200152.1"/>
    </source>
</evidence>
<protein>
    <recommendedName>
        <fullName evidence="5">Hemolysin XhlA</fullName>
    </recommendedName>
</protein>
<keyword evidence="1" id="KW-0472">Membrane</keyword>
<reference evidence="3" key="1">
    <citation type="submission" date="2020-05" db="EMBL/GenBank/DDBJ databases">
        <authorList>
            <person name="Chiriac C."/>
            <person name="Salcher M."/>
            <person name="Ghai R."/>
            <person name="Kavagutti S V."/>
        </authorList>
    </citation>
    <scope>NUCLEOTIDE SEQUENCE</scope>
</reference>
<keyword evidence="1" id="KW-1133">Transmembrane helix</keyword>
<proteinExistence type="predicted"/>
<feature type="transmembrane region" description="Helical" evidence="1">
    <location>
        <begin position="43"/>
        <end position="62"/>
    </location>
</feature>
<evidence type="ECO:0008006" key="5">
    <source>
        <dbReference type="Google" id="ProtNLM"/>
    </source>
</evidence>
<gene>
    <name evidence="3" type="ORF">UFOVP1156_42</name>
    <name evidence="4" type="ORF">UFOVP1346_26</name>
    <name evidence="2" type="ORF">UFOVP921_6</name>
</gene>
<organism evidence="3">
    <name type="scientific">uncultured Caudovirales phage</name>
    <dbReference type="NCBI Taxonomy" id="2100421"/>
    <lineage>
        <taxon>Viruses</taxon>
        <taxon>Duplodnaviria</taxon>
        <taxon>Heunggongvirae</taxon>
        <taxon>Uroviricota</taxon>
        <taxon>Caudoviricetes</taxon>
        <taxon>Peduoviridae</taxon>
        <taxon>Maltschvirus</taxon>
        <taxon>Maltschvirus maltsch</taxon>
    </lineage>
</organism>
<dbReference type="EMBL" id="LR796875">
    <property type="protein sequence ID" value="CAB4171663.1"/>
    <property type="molecule type" value="Genomic_DNA"/>
</dbReference>
<dbReference type="EMBL" id="LR797295">
    <property type="protein sequence ID" value="CAB4200152.1"/>
    <property type="molecule type" value="Genomic_DNA"/>
</dbReference>
<accession>A0A6J5R284</accession>
<keyword evidence="1" id="KW-0812">Transmembrane</keyword>
<evidence type="ECO:0000313" key="3">
    <source>
        <dbReference type="EMBL" id="CAB4187641.1"/>
    </source>
</evidence>
<name>A0A6J5R284_9CAUD</name>
<sequence>MSSEQIGFILRELDQIQKSVNGVDTKVDDVRERVTTLEATTKTIGRLMSLMIAGIPVAFVVFDRIVH</sequence>
<evidence type="ECO:0000313" key="2">
    <source>
        <dbReference type="EMBL" id="CAB4171663.1"/>
    </source>
</evidence>
<dbReference type="EMBL" id="LR797103">
    <property type="protein sequence ID" value="CAB4187641.1"/>
    <property type="molecule type" value="Genomic_DNA"/>
</dbReference>